<dbReference type="RefSeq" id="WP_386187711.1">
    <property type="nucleotide sequence ID" value="NZ_JBHSBC010000002.1"/>
</dbReference>
<evidence type="ECO:0000256" key="1">
    <source>
        <dbReference type="SAM" id="MobiDB-lite"/>
    </source>
</evidence>
<keyword evidence="3" id="KW-1185">Reference proteome</keyword>
<proteinExistence type="predicted"/>
<accession>A0ABV8ETW9</accession>
<comment type="caution">
    <text evidence="2">The sequence shown here is derived from an EMBL/GenBank/DDBJ whole genome shotgun (WGS) entry which is preliminary data.</text>
</comment>
<reference evidence="3" key="1">
    <citation type="journal article" date="2019" name="Int. J. Syst. Evol. Microbiol.">
        <title>The Global Catalogue of Microorganisms (GCM) 10K type strain sequencing project: providing services to taxonomists for standard genome sequencing and annotation.</title>
        <authorList>
            <consortium name="The Broad Institute Genomics Platform"/>
            <consortium name="The Broad Institute Genome Sequencing Center for Infectious Disease"/>
            <person name="Wu L."/>
            <person name="Ma J."/>
        </authorList>
    </citation>
    <scope>NUCLEOTIDE SEQUENCE [LARGE SCALE GENOMIC DNA]</scope>
    <source>
        <strain evidence="3">TBRC 7912</strain>
    </source>
</reference>
<protein>
    <submittedName>
        <fullName evidence="2">Uncharacterized protein</fullName>
    </submittedName>
</protein>
<evidence type="ECO:0000313" key="2">
    <source>
        <dbReference type="EMBL" id="MFC3979131.1"/>
    </source>
</evidence>
<feature type="compositionally biased region" description="Basic and acidic residues" evidence="1">
    <location>
        <begin position="22"/>
        <end position="41"/>
    </location>
</feature>
<name>A0ABV8ETW9_9ACTN</name>
<dbReference type="Proteomes" id="UP001595698">
    <property type="component" value="Unassembled WGS sequence"/>
</dbReference>
<sequence length="64" mass="7055">MVIFDRPSGVAMFQTSIEESGLEDRADAPRAENHSPQRLEDGLDQGIGAFGVAWAPQVTWLKVR</sequence>
<feature type="region of interest" description="Disordered" evidence="1">
    <location>
        <begin position="19"/>
        <end position="42"/>
    </location>
</feature>
<gene>
    <name evidence="2" type="ORF">ACFOYY_03305</name>
</gene>
<organism evidence="2 3">
    <name type="scientific">Streptosporangium jomthongense</name>
    <dbReference type="NCBI Taxonomy" id="1193683"/>
    <lineage>
        <taxon>Bacteria</taxon>
        <taxon>Bacillati</taxon>
        <taxon>Actinomycetota</taxon>
        <taxon>Actinomycetes</taxon>
        <taxon>Streptosporangiales</taxon>
        <taxon>Streptosporangiaceae</taxon>
        <taxon>Streptosporangium</taxon>
    </lineage>
</organism>
<evidence type="ECO:0000313" key="3">
    <source>
        <dbReference type="Proteomes" id="UP001595698"/>
    </source>
</evidence>
<dbReference type="EMBL" id="JBHSBC010000002">
    <property type="protein sequence ID" value="MFC3979131.1"/>
    <property type="molecule type" value="Genomic_DNA"/>
</dbReference>